<gene>
    <name evidence="1" type="ORF">L1049_027107</name>
</gene>
<comment type="caution">
    <text evidence="1">The sequence shown here is derived from an EMBL/GenBank/DDBJ whole genome shotgun (WGS) entry which is preliminary data.</text>
</comment>
<dbReference type="AlphaFoldDB" id="A0AAP0QXN7"/>
<keyword evidence="2" id="KW-1185">Reference proteome</keyword>
<dbReference type="Proteomes" id="UP001415857">
    <property type="component" value="Unassembled WGS sequence"/>
</dbReference>
<name>A0AAP0QXN7_LIQFO</name>
<evidence type="ECO:0000313" key="2">
    <source>
        <dbReference type="Proteomes" id="UP001415857"/>
    </source>
</evidence>
<dbReference type="EMBL" id="JBBPBK010000343">
    <property type="protein sequence ID" value="KAK9265647.1"/>
    <property type="molecule type" value="Genomic_DNA"/>
</dbReference>
<reference evidence="1 2" key="1">
    <citation type="journal article" date="2024" name="Plant J.">
        <title>Genome sequences and population genomics reveal climatic adaptation and genomic divergence between two closely related sweetgum species.</title>
        <authorList>
            <person name="Xu W.Q."/>
            <person name="Ren C.Q."/>
            <person name="Zhang X.Y."/>
            <person name="Comes H.P."/>
            <person name="Liu X.H."/>
            <person name="Li Y.G."/>
            <person name="Kettle C.J."/>
            <person name="Jalonen R."/>
            <person name="Gaisberger H."/>
            <person name="Ma Y.Z."/>
            <person name="Qiu Y.X."/>
        </authorList>
    </citation>
    <scope>NUCLEOTIDE SEQUENCE [LARGE SCALE GENOMIC DNA]</scope>
    <source>
        <strain evidence="1">Hangzhou</strain>
    </source>
</reference>
<accession>A0AAP0QXN7</accession>
<evidence type="ECO:0000313" key="1">
    <source>
        <dbReference type="EMBL" id="KAK9265647.1"/>
    </source>
</evidence>
<organism evidence="1 2">
    <name type="scientific">Liquidambar formosana</name>
    <name type="common">Formosan gum</name>
    <dbReference type="NCBI Taxonomy" id="63359"/>
    <lineage>
        <taxon>Eukaryota</taxon>
        <taxon>Viridiplantae</taxon>
        <taxon>Streptophyta</taxon>
        <taxon>Embryophyta</taxon>
        <taxon>Tracheophyta</taxon>
        <taxon>Spermatophyta</taxon>
        <taxon>Magnoliopsida</taxon>
        <taxon>eudicotyledons</taxon>
        <taxon>Gunneridae</taxon>
        <taxon>Pentapetalae</taxon>
        <taxon>Saxifragales</taxon>
        <taxon>Altingiaceae</taxon>
        <taxon>Liquidambar</taxon>
    </lineage>
</organism>
<protein>
    <submittedName>
        <fullName evidence="1">Uncharacterized protein</fullName>
    </submittedName>
</protein>
<sequence length="71" mass="7846">MKSIVLGFLIQRSGEMSPFEGAPEEFDQIIFAVQKDKTTGPVKGLTLNLVKEQVNNTSSSQGLIEVAWYKT</sequence>
<proteinExistence type="predicted"/>